<dbReference type="InterPro" id="IPR016040">
    <property type="entry name" value="NAD(P)-bd_dom"/>
</dbReference>
<dbReference type="Pfam" id="PF16363">
    <property type="entry name" value="GDP_Man_Dehyd"/>
    <property type="match status" value="1"/>
</dbReference>
<proteinExistence type="predicted"/>
<dbReference type="EMBL" id="LAZR01007755">
    <property type="protein sequence ID" value="KKM83166.1"/>
    <property type="molecule type" value="Genomic_DNA"/>
</dbReference>
<accession>A0A0F9L717</accession>
<dbReference type="Gene3D" id="3.90.25.10">
    <property type="entry name" value="UDP-galactose 4-epimerase, domain 1"/>
    <property type="match status" value="1"/>
</dbReference>
<dbReference type="SUPFAM" id="SSF51735">
    <property type="entry name" value="NAD(P)-binding Rossmann-fold domains"/>
    <property type="match status" value="1"/>
</dbReference>
<comment type="caution">
    <text evidence="2">The sequence shown here is derived from an EMBL/GenBank/DDBJ whole genome shotgun (WGS) entry which is preliminary data.</text>
</comment>
<feature type="domain" description="NAD(P)-binding" evidence="1">
    <location>
        <begin position="20"/>
        <end position="335"/>
    </location>
</feature>
<name>A0A0F9L717_9ZZZZ</name>
<dbReference type="Gene3D" id="3.40.50.720">
    <property type="entry name" value="NAD(P)-binding Rossmann-like Domain"/>
    <property type="match status" value="1"/>
</dbReference>
<organism evidence="2">
    <name type="scientific">marine sediment metagenome</name>
    <dbReference type="NCBI Taxonomy" id="412755"/>
    <lineage>
        <taxon>unclassified sequences</taxon>
        <taxon>metagenomes</taxon>
        <taxon>ecological metagenomes</taxon>
    </lineage>
</organism>
<dbReference type="InterPro" id="IPR036291">
    <property type="entry name" value="NAD(P)-bd_dom_sf"/>
</dbReference>
<protein>
    <recommendedName>
        <fullName evidence="1">NAD(P)-binding domain-containing protein</fullName>
    </recommendedName>
</protein>
<evidence type="ECO:0000313" key="2">
    <source>
        <dbReference type="EMBL" id="KKM83166.1"/>
    </source>
</evidence>
<dbReference type="InterPro" id="IPR013445">
    <property type="entry name" value="CDP_4_6_deHydtase"/>
</dbReference>
<dbReference type="NCBIfam" id="TIGR02622">
    <property type="entry name" value="CDP_4_6_dhtase"/>
    <property type="match status" value="1"/>
</dbReference>
<reference evidence="2" key="1">
    <citation type="journal article" date="2015" name="Nature">
        <title>Complex archaea that bridge the gap between prokaryotes and eukaryotes.</title>
        <authorList>
            <person name="Spang A."/>
            <person name="Saw J.H."/>
            <person name="Jorgensen S.L."/>
            <person name="Zaremba-Niedzwiedzka K."/>
            <person name="Martijn J."/>
            <person name="Lind A.E."/>
            <person name="van Eijk R."/>
            <person name="Schleper C."/>
            <person name="Guy L."/>
            <person name="Ettema T.J."/>
        </authorList>
    </citation>
    <scope>NUCLEOTIDE SEQUENCE</scope>
</reference>
<dbReference type="AlphaFoldDB" id="A0A0F9L717"/>
<gene>
    <name evidence="2" type="ORF">LCGC14_1312170</name>
</gene>
<sequence length="366" mass="41971">MEGLVKINLLKDFYKDKKILLTGHTGFIGSWLAILLNELGSKLVGYALPPLTAADNFAVSNLEEKLINIMGDVRDFDKLNLIVKKHQPEIIFHLAAQPIVTNSYLKPKETFDINVGGTVNIIESFRRNNDCKLLINCTTDKVYENLELNRGYKEDDRLGGFDPYSSSKACSEIVTSSYRDAFFNSKKTLTAKLVSSVRCGNVIGGGDWQEHRLLPDCMRAIKENQEIIIRNPTYVRPWQYVLEPIRGFLKLAIKMWENGEKFIGGWNFGPNNKSIFSVKDIVEKVIKSYGKGSYSVETPYNTKKIHETKTLLLDSTKAFKFLEWEPEISIDESIQFICDWYKEENVNYDFNVKLISDYFKLIKKPD</sequence>
<dbReference type="PANTHER" id="PTHR43000">
    <property type="entry name" value="DTDP-D-GLUCOSE 4,6-DEHYDRATASE-RELATED"/>
    <property type="match status" value="1"/>
</dbReference>
<evidence type="ECO:0000259" key="1">
    <source>
        <dbReference type="Pfam" id="PF16363"/>
    </source>
</evidence>